<comment type="subcellular location">
    <subcellularLocation>
        <location evidence="1">Secreted</location>
        <location evidence="1">Extracellular space</location>
        <location evidence="1">Extracellular matrix</location>
    </subcellularLocation>
</comment>
<dbReference type="InterPro" id="IPR036773">
    <property type="entry name" value="TB_dom_sf"/>
</dbReference>
<dbReference type="Pfam" id="PF07645">
    <property type="entry name" value="EGF_CA"/>
    <property type="match status" value="7"/>
</dbReference>
<keyword evidence="4 11" id="KW-0245">EGF-like domain</keyword>
<reference evidence="15 16" key="1">
    <citation type="journal article" date="2018" name="Nat. Ecol. Evol.">
        <title>Shark genomes provide insights into elasmobranch evolution and the origin of vertebrates.</title>
        <authorList>
            <person name="Hara Y"/>
            <person name="Yamaguchi K"/>
            <person name="Onimaru K"/>
            <person name="Kadota M"/>
            <person name="Koyanagi M"/>
            <person name="Keeley SD"/>
            <person name="Tatsumi K"/>
            <person name="Tanaka K"/>
            <person name="Motone F"/>
            <person name="Kageyama Y"/>
            <person name="Nozu R"/>
            <person name="Adachi N"/>
            <person name="Nishimura O"/>
            <person name="Nakagawa R"/>
            <person name="Tanegashima C"/>
            <person name="Kiyatake I"/>
            <person name="Matsumoto R"/>
            <person name="Murakumo K"/>
            <person name="Nishida K"/>
            <person name="Terakita A"/>
            <person name="Kuratani S"/>
            <person name="Sato K"/>
            <person name="Hyodo S Kuraku.S."/>
        </authorList>
    </citation>
    <scope>NUCLEOTIDE SEQUENCE [LARGE SCALE GENOMIC DNA]</scope>
</reference>
<dbReference type="PROSITE" id="PS51364">
    <property type="entry name" value="TB"/>
    <property type="match status" value="3"/>
</dbReference>
<evidence type="ECO:0000256" key="9">
    <source>
        <dbReference type="ARBA" id="ARBA00023183"/>
    </source>
</evidence>
<dbReference type="Pfam" id="PF07974">
    <property type="entry name" value="EGF_2"/>
    <property type="match status" value="1"/>
</dbReference>
<feature type="domain" description="TB" evidence="14">
    <location>
        <begin position="209"/>
        <end position="250"/>
    </location>
</feature>
<dbReference type="FunFam" id="3.90.290.10:FF:000001">
    <property type="entry name" value="Latent-transforming growth factor beta-binding protein 3 isoform 1"/>
    <property type="match status" value="1"/>
</dbReference>
<dbReference type="EMBL" id="BEZZ01000751">
    <property type="protein sequence ID" value="GCC35857.1"/>
    <property type="molecule type" value="Genomic_DNA"/>
</dbReference>
<dbReference type="InterPro" id="IPR001881">
    <property type="entry name" value="EGF-like_Ca-bd_dom"/>
</dbReference>
<comment type="similarity">
    <text evidence="10">Belongs to the LTBP family.</text>
</comment>
<dbReference type="PROSITE" id="PS50026">
    <property type="entry name" value="EGF_3"/>
    <property type="match status" value="5"/>
</dbReference>
<comment type="caution">
    <text evidence="11">Lacks conserved residue(s) required for the propagation of feature annotation.</text>
</comment>
<dbReference type="GO" id="GO:0019838">
    <property type="term" value="F:growth factor binding"/>
    <property type="evidence" value="ECO:0007669"/>
    <property type="project" value="UniProtKB-KW"/>
</dbReference>
<feature type="domain" description="TB" evidence="14">
    <location>
        <begin position="759"/>
        <end position="813"/>
    </location>
</feature>
<dbReference type="AlphaFoldDB" id="A0A401SZP9"/>
<evidence type="ECO:0008006" key="17">
    <source>
        <dbReference type="Google" id="ProtNLM"/>
    </source>
</evidence>
<evidence type="ECO:0000256" key="10">
    <source>
        <dbReference type="ARBA" id="ARBA00038081"/>
    </source>
</evidence>
<dbReference type="FunFam" id="2.10.25.10:FF:000024">
    <property type="entry name" value="Putative latent-transforming growth factor beta-binding protein 2"/>
    <property type="match status" value="2"/>
</dbReference>
<feature type="compositionally biased region" description="Polar residues" evidence="12">
    <location>
        <begin position="169"/>
        <end position="188"/>
    </location>
</feature>
<organism evidence="15 16">
    <name type="scientific">Chiloscyllium punctatum</name>
    <name type="common">Brownbanded bambooshark</name>
    <name type="synonym">Hemiscyllium punctatum</name>
    <dbReference type="NCBI Taxonomy" id="137246"/>
    <lineage>
        <taxon>Eukaryota</taxon>
        <taxon>Metazoa</taxon>
        <taxon>Chordata</taxon>
        <taxon>Craniata</taxon>
        <taxon>Vertebrata</taxon>
        <taxon>Chondrichthyes</taxon>
        <taxon>Elasmobranchii</taxon>
        <taxon>Galeomorphii</taxon>
        <taxon>Galeoidea</taxon>
        <taxon>Orectolobiformes</taxon>
        <taxon>Hemiscylliidae</taxon>
        <taxon>Chiloscyllium</taxon>
    </lineage>
</organism>
<feature type="disulfide bond" evidence="11">
    <location>
        <begin position="61"/>
        <end position="71"/>
    </location>
</feature>
<dbReference type="InterPro" id="IPR018097">
    <property type="entry name" value="EGF_Ca-bd_CS"/>
</dbReference>
<dbReference type="FunFam" id="2.10.25.10:FF:000005">
    <property type="entry name" value="Fibrillin 2"/>
    <property type="match status" value="1"/>
</dbReference>
<feature type="domain" description="EGF-like" evidence="13">
    <location>
        <begin position="573"/>
        <end position="614"/>
    </location>
</feature>
<dbReference type="OMA" id="NHAGICE"/>
<keyword evidence="2" id="KW-0964">Secreted</keyword>
<feature type="domain" description="EGF-like" evidence="13">
    <location>
        <begin position="491"/>
        <end position="532"/>
    </location>
</feature>
<keyword evidence="8" id="KW-0325">Glycoprotein</keyword>
<dbReference type="SMART" id="SM00181">
    <property type="entry name" value="EGF"/>
    <property type="match status" value="9"/>
</dbReference>
<dbReference type="Gene3D" id="2.10.25.10">
    <property type="entry name" value="Laminin"/>
    <property type="match status" value="9"/>
</dbReference>
<dbReference type="FunFam" id="2.10.25.10:FF:000096">
    <property type="entry name" value="Putative fibrillin 2"/>
    <property type="match status" value="1"/>
</dbReference>
<dbReference type="OrthoDB" id="10045365at2759"/>
<feature type="domain" description="EGF-like" evidence="13">
    <location>
        <begin position="658"/>
        <end position="699"/>
    </location>
</feature>
<dbReference type="SUPFAM" id="SSF57196">
    <property type="entry name" value="EGF/Laminin"/>
    <property type="match status" value="3"/>
</dbReference>
<dbReference type="InterPro" id="IPR049883">
    <property type="entry name" value="NOTCH1_EGF-like"/>
</dbReference>
<feature type="region of interest" description="Disordered" evidence="12">
    <location>
        <begin position="168"/>
        <end position="199"/>
    </location>
</feature>
<dbReference type="PROSITE" id="PS00022">
    <property type="entry name" value="EGF_1"/>
    <property type="match status" value="1"/>
</dbReference>
<dbReference type="InterPro" id="IPR050751">
    <property type="entry name" value="ECM_structural_protein"/>
</dbReference>
<dbReference type="PANTHER" id="PTHR24034">
    <property type="entry name" value="EGF-LIKE DOMAIN-CONTAINING PROTEIN"/>
    <property type="match status" value="1"/>
</dbReference>
<dbReference type="FunFam" id="2.10.25.10:FF:000160">
    <property type="entry name" value="latent-transforming growth factor beta-binding protein 4 isoform X2"/>
    <property type="match status" value="1"/>
</dbReference>
<evidence type="ECO:0000256" key="3">
    <source>
        <dbReference type="ARBA" id="ARBA00022530"/>
    </source>
</evidence>
<dbReference type="InterPro" id="IPR009030">
    <property type="entry name" value="Growth_fac_rcpt_cys_sf"/>
</dbReference>
<keyword evidence="5" id="KW-0732">Signal</keyword>
<dbReference type="Proteomes" id="UP000287033">
    <property type="component" value="Unassembled WGS sequence"/>
</dbReference>
<feature type="non-terminal residue" evidence="15">
    <location>
        <position position="1"/>
    </location>
</feature>
<dbReference type="SUPFAM" id="SSF57184">
    <property type="entry name" value="Growth factor receptor domain"/>
    <property type="match status" value="2"/>
</dbReference>
<dbReference type="STRING" id="137246.A0A401SZP9"/>
<dbReference type="GO" id="GO:0005509">
    <property type="term" value="F:calcium ion binding"/>
    <property type="evidence" value="ECO:0007669"/>
    <property type="project" value="InterPro"/>
</dbReference>
<keyword evidence="6" id="KW-0677">Repeat</keyword>
<keyword evidence="3" id="KW-0272">Extracellular matrix</keyword>
<sequence length="841" mass="91855">PVFNQIAEVGKIKVLFTPTVCKLKCEAGHCENRCRKGNITTVYSDSSPSDTAKTGFRLFLCLLQCQNGGVCVRKDRCHCPPGFTGKFCQISTRSASSSQVPDSFPTVDPDRHRKPRVETVYTLPLSNQQLSNQTDRLIPSIVNLRVQHPPEVSVKVHQVTQVVGEKHTNSAQLHVQEPTSQREPQNRTPQERQGPLTADPRLDAESVFGYCFTEITSGQCSSPLTGLRTVERCCQGGGVGWGVTECIQCPVTPGNDCPHGFEKAADGHCQDINECSLPGICQNGKCLNVRGSYRCVCSQGFVQDTSKSRCISQKVISLTKGPCYRIWRSGSCSLPVGQNITKQICCCSRVGKAWGTECLKCPSPLTEGFREICPAGSGYHYIRSDLRYSNQGLGERNRGVTNVDQASLTSTSAPIVQPTQAPRLRETTSVARTSPTTAAVPRTSRPVPEVHICHRMPQICGPGRCVIRQLGYTCACNTGFQLNTERSRCVDTDECRVRPQPCLNGHCVNTVGSFHCACSKGFSANSHGTDCVDIDECLDISTCPNAECVNSVGSYRCLPCPNGYRIQNRKCSDIDECANAAPCGNSGRCVNTEGSYQCDCNPGYRQSADSNRCADLDECVEYPTICGSKRCENTAGSFLCITDCSEGFELSPAQDCIDIDECVNATICGLNAYCQNVAGSYQCHCDQGYQMTSDGSQCVDVNECETIEGVCGSAVCENVAGSFFCLCLDENEEFEPRTGRCNRRTVQGRPMGETTREENECYYNLNDVQLCENILARNVTRQECCCTVGEGWGRECRIYQCPVPGADEYQSLCPQGQGFLSIPQSLFGRNYKGEFTGGNSF</sequence>
<keyword evidence="9" id="KW-0340">Growth factor binding</keyword>
<evidence type="ECO:0000313" key="15">
    <source>
        <dbReference type="EMBL" id="GCC35857.1"/>
    </source>
</evidence>
<accession>A0A401SZP9</accession>
<dbReference type="SUPFAM" id="SSF57581">
    <property type="entry name" value="TB module/8-cys domain"/>
    <property type="match status" value="3"/>
</dbReference>
<dbReference type="InterPro" id="IPR000152">
    <property type="entry name" value="EGF-type_Asp/Asn_hydroxyl_site"/>
</dbReference>
<dbReference type="SMART" id="SM00179">
    <property type="entry name" value="EGF_CA"/>
    <property type="match status" value="9"/>
</dbReference>
<feature type="domain" description="EGF-like" evidence="13">
    <location>
        <begin position="57"/>
        <end position="89"/>
    </location>
</feature>
<evidence type="ECO:0000259" key="13">
    <source>
        <dbReference type="PROSITE" id="PS50026"/>
    </source>
</evidence>
<dbReference type="InterPro" id="IPR013111">
    <property type="entry name" value="EGF_extracell"/>
</dbReference>
<dbReference type="Gene3D" id="3.90.290.10">
    <property type="entry name" value="TGF-beta binding (TB) domain"/>
    <property type="match status" value="3"/>
</dbReference>
<evidence type="ECO:0000313" key="16">
    <source>
        <dbReference type="Proteomes" id="UP000287033"/>
    </source>
</evidence>
<dbReference type="Pfam" id="PF00683">
    <property type="entry name" value="TB"/>
    <property type="match status" value="2"/>
</dbReference>
<evidence type="ECO:0000256" key="11">
    <source>
        <dbReference type="PROSITE-ProRule" id="PRU00076"/>
    </source>
</evidence>
<gene>
    <name evidence="15" type="ORF">chiPu_0014345</name>
</gene>
<dbReference type="InterPro" id="IPR017878">
    <property type="entry name" value="TB_dom"/>
</dbReference>
<evidence type="ECO:0000256" key="1">
    <source>
        <dbReference type="ARBA" id="ARBA00004498"/>
    </source>
</evidence>
<dbReference type="PANTHER" id="PTHR24034:SF43">
    <property type="entry name" value="LATENT-TRANSFORMING GROWTH FACTOR BETA-BINDING PROTEIN 4"/>
    <property type="match status" value="1"/>
</dbReference>
<protein>
    <recommendedName>
        <fullName evidence="17">Latent transforming growth factor beta binding protein 4</fullName>
    </recommendedName>
</protein>
<dbReference type="PROSITE" id="PS01186">
    <property type="entry name" value="EGF_2"/>
    <property type="match status" value="4"/>
</dbReference>
<evidence type="ECO:0000256" key="5">
    <source>
        <dbReference type="ARBA" id="ARBA00022729"/>
    </source>
</evidence>
<evidence type="ECO:0000256" key="12">
    <source>
        <dbReference type="SAM" id="MobiDB-lite"/>
    </source>
</evidence>
<evidence type="ECO:0000256" key="6">
    <source>
        <dbReference type="ARBA" id="ARBA00022737"/>
    </source>
</evidence>
<keyword evidence="16" id="KW-1185">Reference proteome</keyword>
<name>A0A401SZP9_CHIPU</name>
<dbReference type="InterPro" id="IPR000742">
    <property type="entry name" value="EGF"/>
</dbReference>
<dbReference type="CDD" id="cd00054">
    <property type="entry name" value="EGF_CA"/>
    <property type="match status" value="5"/>
</dbReference>
<evidence type="ECO:0000256" key="7">
    <source>
        <dbReference type="ARBA" id="ARBA00023157"/>
    </source>
</evidence>
<dbReference type="PROSITE" id="PS01187">
    <property type="entry name" value="EGF_CA"/>
    <property type="match status" value="4"/>
</dbReference>
<proteinExistence type="inferred from homology"/>
<evidence type="ECO:0000256" key="4">
    <source>
        <dbReference type="ARBA" id="ARBA00022536"/>
    </source>
</evidence>
<keyword evidence="7 11" id="KW-1015">Disulfide bond</keyword>
<dbReference type="PROSITE" id="PS00010">
    <property type="entry name" value="ASX_HYDROXYL"/>
    <property type="match status" value="4"/>
</dbReference>
<comment type="caution">
    <text evidence="15">The sequence shown here is derived from an EMBL/GenBank/DDBJ whole genome shotgun (WGS) entry which is preliminary data.</text>
</comment>
<evidence type="ECO:0000256" key="2">
    <source>
        <dbReference type="ARBA" id="ARBA00022525"/>
    </source>
</evidence>
<feature type="domain" description="EGF-like" evidence="13">
    <location>
        <begin position="271"/>
        <end position="307"/>
    </location>
</feature>
<feature type="domain" description="TB" evidence="14">
    <location>
        <begin position="321"/>
        <end position="373"/>
    </location>
</feature>
<dbReference type="FunFam" id="2.10.25.10:FF:000014">
    <property type="entry name" value="Latent-transforming growth factor beta-binding protein 3"/>
    <property type="match status" value="1"/>
</dbReference>
<feature type="disulfide bond" evidence="11">
    <location>
        <begin position="79"/>
        <end position="88"/>
    </location>
</feature>
<evidence type="ECO:0000256" key="8">
    <source>
        <dbReference type="ARBA" id="ARBA00023180"/>
    </source>
</evidence>
<evidence type="ECO:0000259" key="14">
    <source>
        <dbReference type="PROSITE" id="PS51364"/>
    </source>
</evidence>